<proteinExistence type="predicted"/>
<feature type="region of interest" description="Disordered" evidence="1">
    <location>
        <begin position="1258"/>
        <end position="1319"/>
    </location>
</feature>
<sequence>MSALKTVLPKLAEFGEKKDDSRFRQRGNISKQTRGKPAKFDVENSDLEKFLPAVIQGESVSVSIGENDHVPGSSTTKGEALFPEIIHAGRLKPIHNGQDHSELEITGQDIQVPPKKEPVISQKTQFGFETILETGGEEIQDDPLKIDESLRQLLDCHSIGVPIEITKRDYIPGRVARPLFHCQRCLDNWAASGKLITDCDSPPKPVKGPLFMLSQNTSLFIKKLKDNETHSRYSHGNPNFFLGHQPNKEEESYDSTSYSDSSDSSITVSEDNRQQSKRNRKKVKGHKIRHDKDRENSKHRQRKQTKKKRKHKDKIAQAITSSLEVLKKALYNSSSFDSETDEYSGSATRGRSEKGRRKHHKSYKKNKMIDFTSSSSDSSTFDDDLSDSSKMRKTRKSKDRNRENGKHYLMSSDESDYDEKKHAERKSKQEKIRRKRQKKRAKQLIKKAKQERRQEAQKLSEEYENMGIPVPKTETTTPGEYTTNGGLKLQGRHGQNGLFYTGTYNEDGEFITEGIVDKNGRLHTGFLGEDGRFYISEKEGSVIDLTGLTRDSTLNLQDIFSQRRGSTGDFSTRDGSTFSLYFPSEMSIHITGRHNNELSYEDYKVLKALANYDSDVDNSFLLPGRDQTKVPSIYRNLTQRGSHDSLMDILNKEGATGGLQHGYLDNIAKGHERRLSYRNDPRMHPGEHSFKSEDERSKYHETETSTGRMKWRTRGDSVKHHGTQMARKSRNDLQENSTIEMNEDDYSQDTLSNMSGSYNKHERSKQYRRSSIIPPHMSQPTHSRRNSTVLVPKKNFAVKNRTGRPETKAGYLKSTIFSTKDTTADDTTEYAADNETTADTTEYAADNETTTEMNEAKVRQDQQGTQSRPATGQKQQASSHVLASRKKTKGTKGGTEKAPQTDNEYDIKEKDNQDDDNMENVDGNDAGSTASVQKQKRKATVKKETTVKNKKLRDPNNPEEYQNPETQMSYRSNKHQSITAANVVMSSNKPGGHMQLSPSTLMQSAHRASHSSCPENMVRTPSPGPCTAQLPTLPPLPLEKINNDLRAKQQEFTVGRAPKQIDVEVESEIKHTSSEESTTSEESDDVFPSVSATLKSKISFPDPDEISVLNFSPAFTFSIFTLPAAHKKLNDSLMEKAELLPMLKKPTTAKNRKPKKKQTENKSAPKKNALGKFANKMRTKLTAPKPNFMKKLAPIKETKKTPQDKTNNQRKIKTDHHKININQKENLLHNAQMEKSVAHDSNPENKTVNNKDIIDAETEVNRTQNINSEVKLDEPKLSSSNVSRDSNNSADDNMHSQKVSKENINEVLALHTTEDNEQS</sequence>
<dbReference type="Proteomes" id="UP000749559">
    <property type="component" value="Unassembled WGS sequence"/>
</dbReference>
<feature type="compositionally biased region" description="Polar residues" evidence="1">
    <location>
        <begin position="861"/>
        <end position="881"/>
    </location>
</feature>
<feature type="compositionally biased region" description="Basic residues" evidence="1">
    <location>
        <begin position="299"/>
        <end position="313"/>
    </location>
</feature>
<feature type="compositionally biased region" description="Basic and acidic residues" evidence="1">
    <location>
        <begin position="418"/>
        <end position="430"/>
    </location>
</feature>
<feature type="compositionally biased region" description="Basic residues" evidence="1">
    <location>
        <begin position="275"/>
        <end position="289"/>
    </location>
</feature>
<feature type="compositionally biased region" description="Basic and acidic residues" evidence="1">
    <location>
        <begin position="941"/>
        <end position="956"/>
    </location>
</feature>
<keyword evidence="3" id="KW-1185">Reference proteome</keyword>
<evidence type="ECO:0000313" key="2">
    <source>
        <dbReference type="EMBL" id="CAH1785057.1"/>
    </source>
</evidence>
<feature type="compositionally biased region" description="Polar residues" evidence="1">
    <location>
        <begin position="335"/>
        <end position="349"/>
    </location>
</feature>
<feature type="compositionally biased region" description="Basic residues" evidence="1">
    <location>
        <begin position="354"/>
        <end position="366"/>
    </location>
</feature>
<dbReference type="OrthoDB" id="10072664at2759"/>
<feature type="compositionally biased region" description="Polar residues" evidence="1">
    <location>
        <begin position="778"/>
        <end position="789"/>
    </location>
</feature>
<evidence type="ECO:0000256" key="1">
    <source>
        <dbReference type="SAM" id="MobiDB-lite"/>
    </source>
</evidence>
<reference evidence="2" key="1">
    <citation type="submission" date="2022-03" db="EMBL/GenBank/DDBJ databases">
        <authorList>
            <person name="Martin C."/>
        </authorList>
    </citation>
    <scope>NUCLEOTIDE SEQUENCE</scope>
</reference>
<feature type="region of interest" description="Disordered" evidence="1">
    <location>
        <begin position="1143"/>
        <end position="1173"/>
    </location>
</feature>
<feature type="compositionally biased region" description="Low complexity" evidence="1">
    <location>
        <begin position="1278"/>
        <end position="1291"/>
    </location>
</feature>
<evidence type="ECO:0000313" key="3">
    <source>
        <dbReference type="Proteomes" id="UP000749559"/>
    </source>
</evidence>
<feature type="region of interest" description="Disordered" evidence="1">
    <location>
        <begin position="232"/>
        <end position="315"/>
    </location>
</feature>
<name>A0A8J1XFG2_OWEFU</name>
<feature type="region of interest" description="Disordered" evidence="1">
    <location>
        <begin position="677"/>
        <end position="810"/>
    </location>
</feature>
<gene>
    <name evidence="2" type="ORF">OFUS_LOCUS11165</name>
</gene>
<accession>A0A8J1XFG2</accession>
<feature type="region of interest" description="Disordered" evidence="1">
    <location>
        <begin position="18"/>
        <end position="38"/>
    </location>
</feature>
<feature type="compositionally biased region" description="Polar residues" evidence="1">
    <location>
        <begin position="748"/>
        <end position="758"/>
    </location>
</feature>
<feature type="region of interest" description="Disordered" evidence="1">
    <location>
        <begin position="1066"/>
        <end position="1088"/>
    </location>
</feature>
<dbReference type="EMBL" id="CAIIXF020000005">
    <property type="protein sequence ID" value="CAH1785057.1"/>
    <property type="molecule type" value="Genomic_DNA"/>
</dbReference>
<feature type="compositionally biased region" description="Polar residues" evidence="1">
    <location>
        <begin position="959"/>
        <end position="969"/>
    </location>
</feature>
<feature type="compositionally biased region" description="Low complexity" evidence="1">
    <location>
        <begin position="370"/>
        <end position="379"/>
    </location>
</feature>
<feature type="region of interest" description="Disordered" evidence="1">
    <location>
        <begin position="826"/>
        <end position="969"/>
    </location>
</feature>
<feature type="region of interest" description="Disordered" evidence="1">
    <location>
        <begin position="335"/>
        <end position="454"/>
    </location>
</feature>
<feature type="compositionally biased region" description="Basic residues" evidence="1">
    <location>
        <begin position="431"/>
        <end position="450"/>
    </location>
</feature>
<feature type="compositionally biased region" description="Low complexity" evidence="1">
    <location>
        <begin position="254"/>
        <end position="269"/>
    </location>
</feature>
<feature type="compositionally biased region" description="Low complexity" evidence="1">
    <location>
        <begin position="829"/>
        <end position="852"/>
    </location>
</feature>
<feature type="compositionally biased region" description="Basic and acidic residues" evidence="1">
    <location>
        <begin position="1292"/>
        <end position="1304"/>
    </location>
</feature>
<comment type="caution">
    <text evidence="2">The sequence shown here is derived from an EMBL/GenBank/DDBJ whole genome shotgun (WGS) entry which is preliminary data.</text>
</comment>
<organism evidence="2 3">
    <name type="scientific">Owenia fusiformis</name>
    <name type="common">Polychaete worm</name>
    <dbReference type="NCBI Taxonomy" id="6347"/>
    <lineage>
        <taxon>Eukaryota</taxon>
        <taxon>Metazoa</taxon>
        <taxon>Spiralia</taxon>
        <taxon>Lophotrochozoa</taxon>
        <taxon>Annelida</taxon>
        <taxon>Polychaeta</taxon>
        <taxon>Sedentaria</taxon>
        <taxon>Canalipalpata</taxon>
        <taxon>Sabellida</taxon>
        <taxon>Oweniida</taxon>
        <taxon>Oweniidae</taxon>
        <taxon>Owenia</taxon>
    </lineage>
</organism>
<feature type="compositionally biased region" description="Basic and acidic residues" evidence="1">
    <location>
        <begin position="677"/>
        <end position="703"/>
    </location>
</feature>
<protein>
    <submittedName>
        <fullName evidence="2">Uncharacterized protein</fullName>
    </submittedName>
</protein>